<evidence type="ECO:0000259" key="1">
    <source>
        <dbReference type="Pfam" id="PF14239"/>
    </source>
</evidence>
<proteinExistence type="predicted"/>
<dbReference type="InterPro" id="IPR025938">
    <property type="entry name" value="RRXRR_dom"/>
</dbReference>
<reference evidence="2" key="1">
    <citation type="submission" date="2019-11" db="EMBL/GenBank/DDBJ databases">
        <title>Genomic insights into an expanded diversity of filamentous marine cyanobacteria reveals the extraordinary biosynthetic potential of Moorea and Okeania.</title>
        <authorList>
            <person name="Ferreira Leao T."/>
            <person name="Wang M."/>
            <person name="Moss N."/>
            <person name="Da Silva R."/>
            <person name="Sanders J."/>
            <person name="Nurk S."/>
            <person name="Gurevich A."/>
            <person name="Humphrey G."/>
            <person name="Reher R."/>
            <person name="Zhu Q."/>
            <person name="Belda-Ferre P."/>
            <person name="Glukhov E."/>
            <person name="Rex R."/>
            <person name="Dorrestein P.C."/>
            <person name="Knight R."/>
            <person name="Pevzner P."/>
            <person name="Gerwick W.H."/>
            <person name="Gerwick L."/>
        </authorList>
    </citation>
    <scope>NUCLEOTIDE SEQUENCE</scope>
    <source>
        <strain evidence="2">SIO1C4</strain>
    </source>
</reference>
<organism evidence="2">
    <name type="scientific">Symploca sp. SIO1C4</name>
    <dbReference type="NCBI Taxonomy" id="2607765"/>
    <lineage>
        <taxon>Bacteria</taxon>
        <taxon>Bacillati</taxon>
        <taxon>Cyanobacteriota</taxon>
        <taxon>Cyanophyceae</taxon>
        <taxon>Coleofasciculales</taxon>
        <taxon>Coleofasciculaceae</taxon>
        <taxon>Symploca</taxon>
    </lineage>
</organism>
<feature type="domain" description="RRXRR" evidence="1">
    <location>
        <begin position="3"/>
        <end position="40"/>
    </location>
</feature>
<evidence type="ECO:0000313" key="2">
    <source>
        <dbReference type="EMBL" id="NER30144.1"/>
    </source>
</evidence>
<feature type="non-terminal residue" evidence="2">
    <location>
        <position position="40"/>
    </location>
</feature>
<accession>A0A6B3NJ60</accession>
<dbReference type="EMBL" id="JAAHFQ010000494">
    <property type="protein sequence ID" value="NER30144.1"/>
    <property type="molecule type" value="Genomic_DNA"/>
</dbReference>
<name>A0A6B3NJ60_9CYAN</name>
<sequence length="40" mass="4742">MFVLTVDKNRNSLNPTHPARARRFLKEGRAVVLRRYPFTI</sequence>
<protein>
    <recommendedName>
        <fullName evidence="1">RRXRR domain-containing protein</fullName>
    </recommendedName>
</protein>
<dbReference type="AlphaFoldDB" id="A0A6B3NJ60"/>
<dbReference type="Pfam" id="PF14239">
    <property type="entry name" value="RRXRR"/>
    <property type="match status" value="1"/>
</dbReference>
<comment type="caution">
    <text evidence="2">The sequence shown here is derived from an EMBL/GenBank/DDBJ whole genome shotgun (WGS) entry which is preliminary data.</text>
</comment>
<evidence type="ECO:0000313" key="3">
    <source>
        <dbReference type="EMBL" id="NER31829.1"/>
    </source>
</evidence>
<gene>
    <name evidence="2" type="ORF">F6J89_21615</name>
    <name evidence="3" type="ORF">F6J89_30530</name>
</gene>
<dbReference type="EMBL" id="JAAHFQ010000951">
    <property type="protein sequence ID" value="NER31829.1"/>
    <property type="molecule type" value="Genomic_DNA"/>
</dbReference>